<keyword evidence="8" id="KW-1185">Reference proteome</keyword>
<dbReference type="NCBIfam" id="TIGR00254">
    <property type="entry name" value="GGDEF"/>
    <property type="match status" value="1"/>
</dbReference>
<comment type="catalytic activity">
    <reaction evidence="2">
        <text>2 GTP = 3',3'-c-di-GMP + 2 diphosphate</text>
        <dbReference type="Rhea" id="RHEA:24898"/>
        <dbReference type="ChEBI" id="CHEBI:33019"/>
        <dbReference type="ChEBI" id="CHEBI:37565"/>
        <dbReference type="ChEBI" id="CHEBI:58805"/>
        <dbReference type="EC" id="2.7.7.65"/>
    </reaction>
</comment>
<name>A0A7W2I880_9BURK</name>
<dbReference type="Proteomes" id="UP000566711">
    <property type="component" value="Unassembled WGS sequence"/>
</dbReference>
<dbReference type="AlphaFoldDB" id="A0A7W2I880"/>
<evidence type="ECO:0000256" key="3">
    <source>
        <dbReference type="SAM" id="Coils"/>
    </source>
</evidence>
<evidence type="ECO:0000256" key="2">
    <source>
        <dbReference type="ARBA" id="ARBA00034247"/>
    </source>
</evidence>
<feature type="chain" id="PRO_5031513042" description="diguanylate cyclase" evidence="5">
    <location>
        <begin position="27"/>
        <end position="586"/>
    </location>
</feature>
<keyword evidence="3" id="KW-0175">Coiled coil</keyword>
<evidence type="ECO:0000256" key="4">
    <source>
        <dbReference type="SAM" id="Phobius"/>
    </source>
</evidence>
<evidence type="ECO:0000313" key="8">
    <source>
        <dbReference type="Proteomes" id="UP000566711"/>
    </source>
</evidence>
<dbReference type="PROSITE" id="PS50887">
    <property type="entry name" value="GGDEF"/>
    <property type="match status" value="1"/>
</dbReference>
<organism evidence="7 8">
    <name type="scientific">Rugamonas fusca</name>
    <dbReference type="NCBI Taxonomy" id="2758568"/>
    <lineage>
        <taxon>Bacteria</taxon>
        <taxon>Pseudomonadati</taxon>
        <taxon>Pseudomonadota</taxon>
        <taxon>Betaproteobacteria</taxon>
        <taxon>Burkholderiales</taxon>
        <taxon>Oxalobacteraceae</taxon>
        <taxon>Telluria group</taxon>
        <taxon>Rugamonas</taxon>
    </lineage>
</organism>
<dbReference type="EC" id="2.7.7.65" evidence="1"/>
<dbReference type="GO" id="GO:0043709">
    <property type="term" value="P:cell adhesion involved in single-species biofilm formation"/>
    <property type="evidence" value="ECO:0007669"/>
    <property type="project" value="TreeGrafter"/>
</dbReference>
<reference evidence="7 8" key="1">
    <citation type="submission" date="2020-07" db="EMBL/GenBank/DDBJ databases">
        <title>Novel species isolated from subtropical streams in China.</title>
        <authorList>
            <person name="Lu H."/>
        </authorList>
    </citation>
    <scope>NUCLEOTIDE SEQUENCE [LARGE SCALE GENOMIC DNA]</scope>
    <source>
        <strain evidence="7 8">FT3S</strain>
    </source>
</reference>
<evidence type="ECO:0000256" key="1">
    <source>
        <dbReference type="ARBA" id="ARBA00012528"/>
    </source>
</evidence>
<dbReference type="SUPFAM" id="SSF55073">
    <property type="entry name" value="Nucleotide cyclase"/>
    <property type="match status" value="1"/>
</dbReference>
<feature type="transmembrane region" description="Helical" evidence="4">
    <location>
        <begin position="256"/>
        <end position="280"/>
    </location>
</feature>
<dbReference type="Pfam" id="PF00990">
    <property type="entry name" value="GGDEF"/>
    <property type="match status" value="1"/>
</dbReference>
<feature type="transmembrane region" description="Helical" evidence="4">
    <location>
        <begin position="224"/>
        <end position="244"/>
    </location>
</feature>
<evidence type="ECO:0000256" key="5">
    <source>
        <dbReference type="SAM" id="SignalP"/>
    </source>
</evidence>
<dbReference type="InterPro" id="IPR043128">
    <property type="entry name" value="Rev_trsase/Diguanyl_cyclase"/>
</dbReference>
<keyword evidence="4" id="KW-0812">Transmembrane</keyword>
<dbReference type="InterPro" id="IPR050469">
    <property type="entry name" value="Diguanylate_Cyclase"/>
</dbReference>
<evidence type="ECO:0000259" key="6">
    <source>
        <dbReference type="PROSITE" id="PS50887"/>
    </source>
</evidence>
<dbReference type="FunFam" id="3.30.70.270:FF:000001">
    <property type="entry name" value="Diguanylate cyclase domain protein"/>
    <property type="match status" value="1"/>
</dbReference>
<comment type="caution">
    <text evidence="7">The sequence shown here is derived from an EMBL/GenBank/DDBJ whole genome shotgun (WGS) entry which is preliminary data.</text>
</comment>
<dbReference type="SMART" id="SM00267">
    <property type="entry name" value="GGDEF"/>
    <property type="match status" value="1"/>
</dbReference>
<feature type="domain" description="GGDEF" evidence="6">
    <location>
        <begin position="453"/>
        <end position="586"/>
    </location>
</feature>
<gene>
    <name evidence="7" type="ORF">H3H36_18065</name>
</gene>
<evidence type="ECO:0000313" key="7">
    <source>
        <dbReference type="EMBL" id="MBA5607266.1"/>
    </source>
</evidence>
<feature type="transmembrane region" description="Helical" evidence="4">
    <location>
        <begin position="167"/>
        <end position="188"/>
    </location>
</feature>
<proteinExistence type="predicted"/>
<dbReference type="RefSeq" id="WP_182219492.1">
    <property type="nucleotide sequence ID" value="NZ_JACEZS010000016.1"/>
</dbReference>
<feature type="coiled-coil region" evidence="3">
    <location>
        <begin position="384"/>
        <end position="418"/>
    </location>
</feature>
<dbReference type="GO" id="GO:1902201">
    <property type="term" value="P:negative regulation of bacterial-type flagellum-dependent cell motility"/>
    <property type="evidence" value="ECO:0007669"/>
    <property type="project" value="TreeGrafter"/>
</dbReference>
<feature type="signal peptide" evidence="5">
    <location>
        <begin position="1"/>
        <end position="26"/>
    </location>
</feature>
<dbReference type="InterPro" id="IPR000160">
    <property type="entry name" value="GGDEF_dom"/>
</dbReference>
<accession>A0A7W2I880</accession>
<dbReference type="InterPro" id="IPR029787">
    <property type="entry name" value="Nucleotide_cyclase"/>
</dbReference>
<dbReference type="Gene3D" id="3.30.70.270">
    <property type="match status" value="1"/>
</dbReference>
<feature type="transmembrane region" description="Helical" evidence="4">
    <location>
        <begin position="195"/>
        <end position="212"/>
    </location>
</feature>
<dbReference type="CDD" id="cd01949">
    <property type="entry name" value="GGDEF"/>
    <property type="match status" value="1"/>
</dbReference>
<dbReference type="PANTHER" id="PTHR45138:SF9">
    <property type="entry name" value="DIGUANYLATE CYCLASE DGCM-RELATED"/>
    <property type="match status" value="1"/>
</dbReference>
<keyword evidence="5" id="KW-0732">Signal</keyword>
<protein>
    <recommendedName>
        <fullName evidence="1">diguanylate cyclase</fullName>
        <ecNumber evidence="1">2.7.7.65</ecNumber>
    </recommendedName>
</protein>
<dbReference type="EMBL" id="JACEZS010000016">
    <property type="protein sequence ID" value="MBA5607266.1"/>
    <property type="molecule type" value="Genomic_DNA"/>
</dbReference>
<dbReference type="GO" id="GO:0005886">
    <property type="term" value="C:plasma membrane"/>
    <property type="evidence" value="ECO:0007669"/>
    <property type="project" value="TreeGrafter"/>
</dbReference>
<sequence>MHSRLRRVIAAFLCSWAALLPMTCQARQALALLDYRCGPPAPVWPASMAAGWLPLPADGALVARGDACWLRVAAAGAGTDYVVLQHSPMLRMTLFDSAGRQLRPGAAGGPLEQGWRLLLPLAGLQASPLYLKLDAYNPAYPERVIARGQGPLADVLPAQQRTLMTTLLASILLLTSAMFTAAFGLALREREFGEYAGYSVALGLSLLTYARLDVLLLGVDCGWLWQLATPLSTCVLCWLAMHFGRFERSSVWLARALRAVIVVDAALLGWSLLALAGVPLPIPDMDRFTYENMQDMVVESLIMLGGWLSWRRGEHDSQDGLLLMLGLAPSLYIDLVHQLWDPWLAPWLRAGWGYTLPAGVDDIVHFNGALTWLPLPAMFCFALARRALRLHRALNEERLQLEARVEHRTRELRSANAELELRASTDELTGLPNRRRMMEWIEHEIARARRYGHALTLCMLDIDHFKRINDEHGHLAGDRALVAIADVLGETMRGADLIARFGGEEFVLLLTDTGPQVAVELVERLRASVAALPLRADDGRHYSMTVSVGVAALEADGGDSIARLLLRADQALYRAKNGGRNCVMVA</sequence>
<keyword evidence="4" id="KW-0472">Membrane</keyword>
<dbReference type="PANTHER" id="PTHR45138">
    <property type="entry name" value="REGULATORY COMPONENTS OF SENSORY TRANSDUCTION SYSTEM"/>
    <property type="match status" value="1"/>
</dbReference>
<keyword evidence="4" id="KW-1133">Transmembrane helix</keyword>
<dbReference type="GO" id="GO:0052621">
    <property type="term" value="F:diguanylate cyclase activity"/>
    <property type="evidence" value="ECO:0007669"/>
    <property type="project" value="UniProtKB-EC"/>
</dbReference>